<evidence type="ECO:0000256" key="1">
    <source>
        <dbReference type="ARBA" id="ARBA00022723"/>
    </source>
</evidence>
<organism evidence="2 3">
    <name type="scientific">Salinisphaera dokdonensis CL-ES53</name>
    <dbReference type="NCBI Taxonomy" id="1304272"/>
    <lineage>
        <taxon>Bacteria</taxon>
        <taxon>Pseudomonadati</taxon>
        <taxon>Pseudomonadota</taxon>
        <taxon>Gammaproteobacteria</taxon>
        <taxon>Salinisphaerales</taxon>
        <taxon>Salinisphaeraceae</taxon>
        <taxon>Salinisphaera</taxon>
    </lineage>
</organism>
<dbReference type="GO" id="GO:0016829">
    <property type="term" value="F:lyase activity"/>
    <property type="evidence" value="ECO:0007669"/>
    <property type="project" value="UniProtKB-KW"/>
</dbReference>
<dbReference type="PANTHER" id="PTHR42905:SF5">
    <property type="entry name" value="CARBOXYVINYL-CARBOXYPHOSPHONATE PHOSPHORYLMUTASE, CHLOROPLASTIC"/>
    <property type="match status" value="1"/>
</dbReference>
<proteinExistence type="predicted"/>
<dbReference type="InterPro" id="IPR040442">
    <property type="entry name" value="Pyrv_kinase-like_dom_sf"/>
</dbReference>
<keyword evidence="1" id="KW-0479">Metal-binding</keyword>
<dbReference type="CDD" id="cd00377">
    <property type="entry name" value="ICL_PEPM"/>
    <property type="match status" value="1"/>
</dbReference>
<dbReference type="Pfam" id="PF13714">
    <property type="entry name" value="PEP_mutase"/>
    <property type="match status" value="1"/>
</dbReference>
<gene>
    <name evidence="2" type="ORF">SADO_08732</name>
</gene>
<dbReference type="Proteomes" id="UP001460888">
    <property type="component" value="Unassembled WGS sequence"/>
</dbReference>
<keyword evidence="3" id="KW-1185">Reference proteome</keyword>
<protein>
    <submittedName>
        <fullName evidence="2">Isocitrate lyase and phosphorylmutase</fullName>
    </submittedName>
</protein>
<keyword evidence="2" id="KW-0456">Lyase</keyword>
<accession>A0ABV2B0C3</accession>
<evidence type="ECO:0000313" key="3">
    <source>
        <dbReference type="Proteomes" id="UP001460888"/>
    </source>
</evidence>
<dbReference type="SUPFAM" id="SSF51621">
    <property type="entry name" value="Phosphoenolpyruvate/pyruvate domain"/>
    <property type="match status" value="1"/>
</dbReference>
<name>A0ABV2B0C3_9GAMM</name>
<dbReference type="PANTHER" id="PTHR42905">
    <property type="entry name" value="PHOSPHOENOLPYRUVATE CARBOXYLASE"/>
    <property type="match status" value="1"/>
</dbReference>
<evidence type="ECO:0000313" key="2">
    <source>
        <dbReference type="EMBL" id="MES1929329.1"/>
    </source>
</evidence>
<dbReference type="Gene3D" id="3.20.20.60">
    <property type="entry name" value="Phosphoenolpyruvate-binding domains"/>
    <property type="match status" value="1"/>
</dbReference>
<reference evidence="2 3" key="1">
    <citation type="submission" date="2013-03" db="EMBL/GenBank/DDBJ databases">
        <title>Salinisphaera dokdonensis CL-ES53 Genome Sequencing.</title>
        <authorList>
            <person name="Li C."/>
            <person name="Lai Q."/>
            <person name="Shao Z."/>
        </authorList>
    </citation>
    <scope>NUCLEOTIDE SEQUENCE [LARGE SCALE GENOMIC DNA]</scope>
    <source>
        <strain evidence="2 3">CL-ES53</strain>
    </source>
</reference>
<sequence>MTMTTAADRRAQFRARIADRDALLIAGAFNAMSARVIEDTGFEAVYLTGAGVTNMSFALPDLSFVGLHEMSEQTARVRDAVSLPLVVDADTGFGNALNVRQTVRTFERCGADAIQMEDQVLPKKCGHFEGKKVIPAEEMVNKIRAACDARDDENFQIIARTDAAAVHGMDDAIERAHLYAEAGADVLFIEATETRADIERLPALFDIPLIINVVIGGKTPTLSQSELADLGYGLTLYANAALQSAVCGMQRALTQLRDDGRLDEDPEIVAPFAERQRLVNKPLFDELSERYADKH</sequence>
<dbReference type="InterPro" id="IPR015813">
    <property type="entry name" value="Pyrv/PenolPyrv_kinase-like_dom"/>
</dbReference>
<dbReference type="EMBL" id="APND01000002">
    <property type="protein sequence ID" value="MES1929329.1"/>
    <property type="molecule type" value="Genomic_DNA"/>
</dbReference>
<dbReference type="InterPro" id="IPR039556">
    <property type="entry name" value="ICL/PEPM"/>
</dbReference>
<comment type="caution">
    <text evidence="2">The sequence shown here is derived from an EMBL/GenBank/DDBJ whole genome shotgun (WGS) entry which is preliminary data.</text>
</comment>